<evidence type="ECO:0000256" key="13">
    <source>
        <dbReference type="SAM" id="MobiDB-lite"/>
    </source>
</evidence>
<evidence type="ECO:0000256" key="11">
    <source>
        <dbReference type="RuleBase" id="RU003615"/>
    </source>
</evidence>
<dbReference type="Gene3D" id="2.60.40.10">
    <property type="entry name" value="Immunoglobulins"/>
    <property type="match status" value="1"/>
</dbReference>
<dbReference type="Proteomes" id="UP000584931">
    <property type="component" value="Unassembled WGS sequence"/>
</dbReference>
<dbReference type="PRINTS" id="PR00110">
    <property type="entry name" value="ALPHAAMYLASE"/>
</dbReference>
<dbReference type="InterPro" id="IPR006047">
    <property type="entry name" value="GH13_cat_dom"/>
</dbReference>
<dbReference type="PROSITE" id="PS51166">
    <property type="entry name" value="CBM20"/>
    <property type="match status" value="1"/>
</dbReference>
<dbReference type="Pfam" id="PF00128">
    <property type="entry name" value="Alpha-amylase"/>
    <property type="match status" value="1"/>
</dbReference>
<dbReference type="GO" id="GO:0005975">
    <property type="term" value="P:carbohydrate metabolic process"/>
    <property type="evidence" value="ECO:0007669"/>
    <property type="project" value="InterPro"/>
</dbReference>
<dbReference type="SUPFAM" id="SSF49452">
    <property type="entry name" value="Starch-binding domain-like"/>
    <property type="match status" value="1"/>
</dbReference>
<evidence type="ECO:0000256" key="10">
    <source>
        <dbReference type="ARBA" id="ARBA00023295"/>
    </source>
</evidence>
<dbReference type="PANTHER" id="PTHR43447">
    <property type="entry name" value="ALPHA-AMYLASE"/>
    <property type="match status" value="1"/>
</dbReference>
<protein>
    <recommendedName>
        <fullName evidence="5 12">Alpha-amylase</fullName>
        <ecNumber evidence="4 12">3.2.1.1</ecNumber>
    </recommendedName>
</protein>
<evidence type="ECO:0000256" key="3">
    <source>
        <dbReference type="ARBA" id="ARBA00008061"/>
    </source>
</evidence>
<keyword evidence="9 12" id="KW-0119">Carbohydrate metabolism</keyword>
<evidence type="ECO:0000256" key="8">
    <source>
        <dbReference type="ARBA" id="ARBA00022837"/>
    </source>
</evidence>
<dbReference type="SMART" id="SM00632">
    <property type="entry name" value="Aamy_C"/>
    <property type="match status" value="1"/>
</dbReference>
<evidence type="ECO:0000256" key="7">
    <source>
        <dbReference type="ARBA" id="ARBA00022801"/>
    </source>
</evidence>
<evidence type="ECO:0000256" key="4">
    <source>
        <dbReference type="ARBA" id="ARBA00012595"/>
    </source>
</evidence>
<dbReference type="InterPro" id="IPR017853">
    <property type="entry name" value="GH"/>
</dbReference>
<dbReference type="Pfam" id="PF02806">
    <property type="entry name" value="Alpha-amylase_C"/>
    <property type="match status" value="1"/>
</dbReference>
<dbReference type="Pfam" id="PF00686">
    <property type="entry name" value="CBM_20"/>
    <property type="match status" value="1"/>
</dbReference>
<keyword evidence="10 12" id="KW-0326">Glycosidase</keyword>
<feature type="chain" id="PRO_5038732049" description="Alpha-amylase" evidence="14">
    <location>
        <begin position="22"/>
        <end position="610"/>
    </location>
</feature>
<accession>A0A7Z0BK35</accession>
<reference evidence="16 17" key="1">
    <citation type="submission" date="2020-07" db="EMBL/GenBank/DDBJ databases">
        <title>Sequencing the genomes of 1000 actinobacteria strains.</title>
        <authorList>
            <person name="Klenk H.-P."/>
        </authorList>
    </citation>
    <scope>NUCLEOTIDE SEQUENCE [LARGE SCALE GENOMIC DNA]</scope>
    <source>
        <strain evidence="16 17">DSM 45278</strain>
    </source>
</reference>
<feature type="signal peptide" evidence="14">
    <location>
        <begin position="1"/>
        <end position="21"/>
    </location>
</feature>
<dbReference type="GO" id="GO:0046872">
    <property type="term" value="F:metal ion binding"/>
    <property type="evidence" value="ECO:0007669"/>
    <property type="project" value="UniProtKB-KW"/>
</dbReference>
<dbReference type="InterPro" id="IPR006046">
    <property type="entry name" value="Alpha_amylase"/>
</dbReference>
<dbReference type="InterPro" id="IPR006048">
    <property type="entry name" value="A-amylase/branching_C"/>
</dbReference>
<evidence type="ECO:0000256" key="5">
    <source>
        <dbReference type="ARBA" id="ARBA00017303"/>
    </source>
</evidence>
<dbReference type="InterPro" id="IPR013780">
    <property type="entry name" value="Glyco_hydro_b"/>
</dbReference>
<comment type="caution">
    <text evidence="16">The sequence shown here is derived from an EMBL/GenBank/DDBJ whole genome shotgun (WGS) entry which is preliminary data.</text>
</comment>
<dbReference type="RefSeq" id="WP_179810894.1">
    <property type="nucleotide sequence ID" value="NZ_JACCHL010000001.1"/>
</dbReference>
<comment type="cofactor">
    <cofactor evidence="2">
        <name>Ca(2+)</name>
        <dbReference type="ChEBI" id="CHEBI:29108"/>
    </cofactor>
</comment>
<dbReference type="Gene3D" id="2.60.40.1180">
    <property type="entry name" value="Golgi alpha-mannosidase II"/>
    <property type="match status" value="1"/>
</dbReference>
<evidence type="ECO:0000256" key="1">
    <source>
        <dbReference type="ARBA" id="ARBA00000548"/>
    </source>
</evidence>
<dbReference type="SUPFAM" id="SSF51011">
    <property type="entry name" value="Glycosyl hydrolase domain"/>
    <property type="match status" value="1"/>
</dbReference>
<dbReference type="SUPFAM" id="SSF51445">
    <property type="entry name" value="(Trans)glycosidases"/>
    <property type="match status" value="1"/>
</dbReference>
<dbReference type="Gene3D" id="3.20.20.80">
    <property type="entry name" value="Glycosidases"/>
    <property type="match status" value="1"/>
</dbReference>
<evidence type="ECO:0000256" key="9">
    <source>
        <dbReference type="ARBA" id="ARBA00023277"/>
    </source>
</evidence>
<evidence type="ECO:0000313" key="16">
    <source>
        <dbReference type="EMBL" id="NYH54393.1"/>
    </source>
</evidence>
<dbReference type="InterPro" id="IPR031319">
    <property type="entry name" value="A-amylase_C"/>
</dbReference>
<proteinExistence type="inferred from homology"/>
<evidence type="ECO:0000256" key="12">
    <source>
        <dbReference type="RuleBase" id="RU361134"/>
    </source>
</evidence>
<organism evidence="16 17">
    <name type="scientific">Nocardiopsis sinuspersici</name>
    <dbReference type="NCBI Taxonomy" id="501010"/>
    <lineage>
        <taxon>Bacteria</taxon>
        <taxon>Bacillati</taxon>
        <taxon>Actinomycetota</taxon>
        <taxon>Actinomycetes</taxon>
        <taxon>Streptosporangiales</taxon>
        <taxon>Nocardiopsidaceae</taxon>
        <taxon>Nocardiopsis</taxon>
    </lineage>
</organism>
<feature type="region of interest" description="Disordered" evidence="13">
    <location>
        <begin position="507"/>
        <end position="526"/>
    </location>
</feature>
<comment type="catalytic activity">
    <reaction evidence="1 12">
        <text>Endohydrolysis of (1-&gt;4)-alpha-D-glucosidic linkages in polysaccharides containing three or more (1-&gt;4)-alpha-linked D-glucose units.</text>
        <dbReference type="EC" id="3.2.1.1"/>
    </reaction>
</comment>
<keyword evidence="6" id="KW-0479">Metal-binding</keyword>
<dbReference type="InterPro" id="IPR013784">
    <property type="entry name" value="Carb-bd-like_fold"/>
</dbReference>
<keyword evidence="8" id="KW-0106">Calcium</keyword>
<keyword evidence="7 12" id="KW-0378">Hydrolase</keyword>
<dbReference type="GO" id="GO:0004556">
    <property type="term" value="F:alpha-amylase activity"/>
    <property type="evidence" value="ECO:0007669"/>
    <property type="project" value="UniProtKB-UniRule"/>
</dbReference>
<dbReference type="SMART" id="SM00642">
    <property type="entry name" value="Aamy"/>
    <property type="match status" value="1"/>
</dbReference>
<feature type="domain" description="CBM20" evidence="15">
    <location>
        <begin position="518"/>
        <end position="610"/>
    </location>
</feature>
<dbReference type="InterPro" id="IPR002044">
    <property type="entry name" value="CBM20"/>
</dbReference>
<evidence type="ECO:0000259" key="15">
    <source>
        <dbReference type="PROSITE" id="PS51166"/>
    </source>
</evidence>
<name>A0A7Z0BK35_9ACTN</name>
<dbReference type="SMART" id="SM01065">
    <property type="entry name" value="CBM_2"/>
    <property type="match status" value="1"/>
</dbReference>
<evidence type="ECO:0000256" key="14">
    <source>
        <dbReference type="SAM" id="SignalP"/>
    </source>
</evidence>
<dbReference type="EMBL" id="JACCHL010000001">
    <property type="protein sequence ID" value="NYH54393.1"/>
    <property type="molecule type" value="Genomic_DNA"/>
</dbReference>
<dbReference type="InterPro" id="IPR013783">
    <property type="entry name" value="Ig-like_fold"/>
</dbReference>
<sequence length="610" mass="64692">MKLSGLGAAAGSVLMGAGLLAAPLLPDPAPRQIETASASTDATAAATGNGEAVVHLFQWTWDAVANECTDFLGPRGFGAVKVSPPQEHVVIPYAEGGNHPWWQDYQPVSYRIDNTRRGTAEEFEAMVSTCADSGVKVYVDAVINHMTGDGSGTGSAGTEWAKYDHPDLFGDGGAGYDRADFGPCYEEIADWNDKWEVQNCQLVGLADLDTADPRVRAQIRRYLNDLVDMGVAGFRVDAAKHVPEEHIGAILSDLHEVPVFGGRPEIYQEVIGDQTIPYTAYTPYGDVTAFDYQRDISGRFANGDISGLAHLPDYGGLSDEQATVFIDNHDSQRYHPTLTFKDGDRYYLATAFMLAHPYGTPVVMSSYDFGDNVTEGPPSTGSEPGNPAGWITEEADCSDSEWVCEHRHPAVAGMAAFRNATGDTPVVQRATDGASRLAFDRGDRGFAAFNASGGTWNLTADTALPDGSYENAAGSGTLTVADGRVSARVPANGAVALHVGGTCDDSAECGGGTDPGDPDEPAGSSVSATVETWYGQEVYVVGSTPELGSWNPLDGVRLSTDESTYPVWSGTVPFGADTEWKLVKVDGAGNAEWESGANRVGPASTVTWRD</sequence>
<evidence type="ECO:0000256" key="6">
    <source>
        <dbReference type="ARBA" id="ARBA00022723"/>
    </source>
</evidence>
<dbReference type="AlphaFoldDB" id="A0A7Z0BK35"/>
<dbReference type="GO" id="GO:2001070">
    <property type="term" value="F:starch binding"/>
    <property type="evidence" value="ECO:0007669"/>
    <property type="project" value="InterPro"/>
</dbReference>
<comment type="similarity">
    <text evidence="3 11">Belongs to the glycosyl hydrolase 13 family.</text>
</comment>
<evidence type="ECO:0000313" key="17">
    <source>
        <dbReference type="Proteomes" id="UP000584931"/>
    </source>
</evidence>
<gene>
    <name evidence="16" type="ORF">HNR06_003982</name>
</gene>
<dbReference type="CDD" id="cd11317">
    <property type="entry name" value="AmyAc_bac_euk_AmyA"/>
    <property type="match status" value="1"/>
</dbReference>
<evidence type="ECO:0000256" key="2">
    <source>
        <dbReference type="ARBA" id="ARBA00001913"/>
    </source>
</evidence>
<keyword evidence="14" id="KW-0732">Signal</keyword>
<dbReference type="EC" id="3.2.1.1" evidence="4 12"/>